<organism evidence="3 4">
    <name type="scientific">Helianthus annuus</name>
    <name type="common">Common sunflower</name>
    <dbReference type="NCBI Taxonomy" id="4232"/>
    <lineage>
        <taxon>Eukaryota</taxon>
        <taxon>Viridiplantae</taxon>
        <taxon>Streptophyta</taxon>
        <taxon>Embryophyta</taxon>
        <taxon>Tracheophyta</taxon>
        <taxon>Spermatophyta</taxon>
        <taxon>Magnoliopsida</taxon>
        <taxon>eudicotyledons</taxon>
        <taxon>Gunneridae</taxon>
        <taxon>Pentapetalae</taxon>
        <taxon>asterids</taxon>
        <taxon>campanulids</taxon>
        <taxon>Asterales</taxon>
        <taxon>Asteraceae</taxon>
        <taxon>Asteroideae</taxon>
        <taxon>Heliantheae alliance</taxon>
        <taxon>Heliantheae</taxon>
        <taxon>Helianthus</taxon>
    </lineage>
</organism>
<evidence type="ECO:0000259" key="1">
    <source>
        <dbReference type="PROSITE" id="PS51787"/>
    </source>
</evidence>
<dbReference type="Pfam" id="PF02190">
    <property type="entry name" value="LON_substr_bdg"/>
    <property type="match status" value="1"/>
</dbReference>
<protein>
    <submittedName>
        <fullName evidence="2">Lon, substrate-binding domain, PUA-like superfamily</fullName>
    </submittedName>
    <submittedName>
        <fullName evidence="3">Putative ATP-dependent protease La (LON) domain protein</fullName>
    </submittedName>
</protein>
<evidence type="ECO:0000313" key="2">
    <source>
        <dbReference type="EMBL" id="KAF5817397.1"/>
    </source>
</evidence>
<feature type="domain" description="Lon N-terminal" evidence="1">
    <location>
        <begin position="85"/>
        <end position="309"/>
    </location>
</feature>
<dbReference type="STRING" id="4232.A0A251VDB6"/>
<dbReference type="OMA" id="KKFFVHF"/>
<dbReference type="PROSITE" id="PS51787">
    <property type="entry name" value="LON_N"/>
    <property type="match status" value="1"/>
</dbReference>
<dbReference type="EMBL" id="MNCJ02000317">
    <property type="protein sequence ID" value="KAF5817397.1"/>
    <property type="molecule type" value="Genomic_DNA"/>
</dbReference>
<gene>
    <name evidence="3" type="ORF">HannXRQ_Chr02g0036571</name>
    <name evidence="2" type="ORF">HanXRQr2_Chr02g0052531</name>
</gene>
<reference evidence="3" key="2">
    <citation type="submission" date="2017-02" db="EMBL/GenBank/DDBJ databases">
        <title>Sunflower complete genome.</title>
        <authorList>
            <person name="Langlade N."/>
            <person name="Munos S."/>
        </authorList>
    </citation>
    <scope>NUCLEOTIDE SEQUENCE [LARGE SCALE GENOMIC DNA]</scope>
    <source>
        <tissue evidence="3">Leaves</tissue>
    </source>
</reference>
<dbReference type="PANTHER" id="PTHR46732:SF5">
    <property type="entry name" value="ATP-DEPENDENT PROTEASE LA (LON) DOMAIN PROTEIN"/>
    <property type="match status" value="1"/>
</dbReference>
<dbReference type="AlphaFoldDB" id="A0A251VDB6"/>
<name>A0A251VDB6_HELAN</name>
<dbReference type="EMBL" id="CM007891">
    <property type="protein sequence ID" value="OTG33607.1"/>
    <property type="molecule type" value="Genomic_DNA"/>
</dbReference>
<reference evidence="2 4" key="1">
    <citation type="journal article" date="2017" name="Nature">
        <title>The sunflower genome provides insights into oil metabolism, flowering and Asterid evolution.</title>
        <authorList>
            <person name="Badouin H."/>
            <person name="Gouzy J."/>
            <person name="Grassa C.J."/>
            <person name="Murat F."/>
            <person name="Staton S.E."/>
            <person name="Cottret L."/>
            <person name="Lelandais-Briere C."/>
            <person name="Owens G.L."/>
            <person name="Carrere S."/>
            <person name="Mayjonade B."/>
            <person name="Legrand L."/>
            <person name="Gill N."/>
            <person name="Kane N.C."/>
            <person name="Bowers J.E."/>
            <person name="Hubner S."/>
            <person name="Bellec A."/>
            <person name="Berard A."/>
            <person name="Berges H."/>
            <person name="Blanchet N."/>
            <person name="Boniface M.C."/>
            <person name="Brunel D."/>
            <person name="Catrice O."/>
            <person name="Chaidir N."/>
            <person name="Claudel C."/>
            <person name="Donnadieu C."/>
            <person name="Faraut T."/>
            <person name="Fievet G."/>
            <person name="Helmstetter N."/>
            <person name="King M."/>
            <person name="Knapp S.J."/>
            <person name="Lai Z."/>
            <person name="Le Paslier M.C."/>
            <person name="Lippi Y."/>
            <person name="Lorenzon L."/>
            <person name="Mandel J.R."/>
            <person name="Marage G."/>
            <person name="Marchand G."/>
            <person name="Marquand E."/>
            <person name="Bret-Mestries E."/>
            <person name="Morien E."/>
            <person name="Nambeesan S."/>
            <person name="Nguyen T."/>
            <person name="Pegot-Espagnet P."/>
            <person name="Pouilly N."/>
            <person name="Raftis F."/>
            <person name="Sallet E."/>
            <person name="Schiex T."/>
            <person name="Thomas J."/>
            <person name="Vandecasteele C."/>
            <person name="Vares D."/>
            <person name="Vear F."/>
            <person name="Vautrin S."/>
            <person name="Crespi M."/>
            <person name="Mangin B."/>
            <person name="Burke J.M."/>
            <person name="Salse J."/>
            <person name="Munos S."/>
            <person name="Vincourt P."/>
            <person name="Rieseberg L.H."/>
            <person name="Langlade N.B."/>
        </authorList>
    </citation>
    <scope>NUCLEOTIDE SEQUENCE [LARGE SCALE GENOMIC DNA]</scope>
    <source>
        <strain evidence="4">cv. SF193</strain>
        <tissue evidence="2">Leaves</tissue>
    </source>
</reference>
<keyword evidence="3" id="KW-0645">Protease</keyword>
<dbReference type="FunCoup" id="A0A251VDB6">
    <property type="interactions" value="939"/>
</dbReference>
<keyword evidence="4" id="KW-1185">Reference proteome</keyword>
<dbReference type="InterPro" id="IPR046336">
    <property type="entry name" value="Lon_prtase_N_sf"/>
</dbReference>
<dbReference type="GO" id="GO:0008233">
    <property type="term" value="F:peptidase activity"/>
    <property type="evidence" value="ECO:0007669"/>
    <property type="project" value="UniProtKB-KW"/>
</dbReference>
<dbReference type="Proteomes" id="UP000215914">
    <property type="component" value="Chromosome 2"/>
</dbReference>
<sequence length="327" mass="36300">MSCRTTINVLTTNIPSTSIATVTHSSLRLPNSLLSRTTRCSITNPILVNHFFRRLDAKKPQWGAGGSYKKVQRGLFRVYSGFLELPLLPFPSDQVLVPSEAKTLHLFEARYLKLLDECLLRKKKLFVHFVLDPIAVSSTSKEASFAARYACLVVIEKVEQLDVGALVSIRGIGRVTLVKFAKADPFLEGIVLPLQDNVPQNESEVSSKVLELKEALEGLNSLEIKLKAAKDEPLRTQTANSLDWATKELSLDCEEAFIPSLAERVSFAALQNVSGSTHSEMLKLQNEKLKAMDVKETLRRLETSLSFVKNNVSMTAAKLAIQSLNMQ</sequence>
<dbReference type="Gramene" id="mRNA:HanXRQr2_Chr02g0052531">
    <property type="protein sequence ID" value="mRNA:HanXRQr2_Chr02g0052531"/>
    <property type="gene ID" value="HanXRQr2_Chr02g0052531"/>
</dbReference>
<dbReference type="Gene3D" id="2.30.130.40">
    <property type="entry name" value="LON domain-like"/>
    <property type="match status" value="1"/>
</dbReference>
<reference evidence="2" key="3">
    <citation type="submission" date="2020-06" db="EMBL/GenBank/DDBJ databases">
        <title>Helianthus annuus Genome sequencing and assembly Release 2.</title>
        <authorList>
            <person name="Gouzy J."/>
            <person name="Langlade N."/>
            <person name="Munos S."/>
        </authorList>
    </citation>
    <scope>NUCLEOTIDE SEQUENCE</scope>
    <source>
        <tissue evidence="2">Leaves</tissue>
    </source>
</reference>
<dbReference type="OrthoDB" id="3919at2759"/>
<proteinExistence type="predicted"/>
<dbReference type="PANTHER" id="PTHR46732">
    <property type="entry name" value="ATP-DEPENDENT PROTEASE LA (LON) DOMAIN PROTEIN"/>
    <property type="match status" value="1"/>
</dbReference>
<evidence type="ECO:0000313" key="3">
    <source>
        <dbReference type="EMBL" id="OTG33607.1"/>
    </source>
</evidence>
<dbReference type="SMART" id="SM00464">
    <property type="entry name" value="LON"/>
    <property type="match status" value="1"/>
</dbReference>
<evidence type="ECO:0000313" key="4">
    <source>
        <dbReference type="Proteomes" id="UP000215914"/>
    </source>
</evidence>
<dbReference type="InterPro" id="IPR003111">
    <property type="entry name" value="Lon_prtase_N"/>
</dbReference>
<dbReference type="InterPro" id="IPR015947">
    <property type="entry name" value="PUA-like_sf"/>
</dbReference>
<keyword evidence="3" id="KW-0378">Hydrolase</keyword>
<dbReference type="InParanoid" id="A0A251VDB6"/>
<dbReference type="SUPFAM" id="SSF88697">
    <property type="entry name" value="PUA domain-like"/>
    <property type="match status" value="1"/>
</dbReference>
<accession>A0A251VDB6</accession>
<dbReference type="GO" id="GO:0006508">
    <property type="term" value="P:proteolysis"/>
    <property type="evidence" value="ECO:0007669"/>
    <property type="project" value="UniProtKB-KW"/>
</dbReference>